<name>A0A7S1USX2_9STRA</name>
<accession>A0A7S1USX2</accession>
<feature type="compositionally biased region" description="Polar residues" evidence="1">
    <location>
        <begin position="66"/>
        <end position="79"/>
    </location>
</feature>
<keyword evidence="2" id="KW-0732">Signal</keyword>
<evidence type="ECO:0000313" key="3">
    <source>
        <dbReference type="EMBL" id="CAD9277645.1"/>
    </source>
</evidence>
<gene>
    <name evidence="3" type="ORF">GOCE00092_LOCUS6554</name>
</gene>
<feature type="chain" id="PRO_5031353430" evidence="2">
    <location>
        <begin position="24"/>
        <end position="211"/>
    </location>
</feature>
<feature type="signal peptide" evidence="2">
    <location>
        <begin position="1"/>
        <end position="23"/>
    </location>
</feature>
<reference evidence="3" key="1">
    <citation type="submission" date="2021-01" db="EMBL/GenBank/DDBJ databases">
        <authorList>
            <person name="Corre E."/>
            <person name="Pelletier E."/>
            <person name="Niang G."/>
            <person name="Scheremetjew M."/>
            <person name="Finn R."/>
            <person name="Kale V."/>
            <person name="Holt S."/>
            <person name="Cochrane G."/>
            <person name="Meng A."/>
            <person name="Brown T."/>
            <person name="Cohen L."/>
        </authorList>
    </citation>
    <scope>NUCLEOTIDE SEQUENCE</scope>
    <source>
        <strain evidence="3">CCMP 410</strain>
    </source>
</reference>
<evidence type="ECO:0000256" key="2">
    <source>
        <dbReference type="SAM" id="SignalP"/>
    </source>
</evidence>
<evidence type="ECO:0000256" key="1">
    <source>
        <dbReference type="SAM" id="MobiDB-lite"/>
    </source>
</evidence>
<protein>
    <submittedName>
        <fullName evidence="3">Uncharacterized protein</fullName>
    </submittedName>
</protein>
<proteinExistence type="predicted"/>
<dbReference type="AlphaFoldDB" id="A0A7S1USX2"/>
<feature type="region of interest" description="Disordered" evidence="1">
    <location>
        <begin position="33"/>
        <end position="84"/>
    </location>
</feature>
<organism evidence="3">
    <name type="scientific">Grammatophora oceanica</name>
    <dbReference type="NCBI Taxonomy" id="210454"/>
    <lineage>
        <taxon>Eukaryota</taxon>
        <taxon>Sar</taxon>
        <taxon>Stramenopiles</taxon>
        <taxon>Ochrophyta</taxon>
        <taxon>Bacillariophyta</taxon>
        <taxon>Fragilariophyceae</taxon>
        <taxon>Fragilariophycidae</taxon>
        <taxon>Rhabdonematales</taxon>
        <taxon>Grammatophoraceae</taxon>
        <taxon>Grammatophora</taxon>
    </lineage>
</organism>
<dbReference type="EMBL" id="HBGK01012629">
    <property type="protein sequence ID" value="CAD9277645.1"/>
    <property type="molecule type" value="Transcribed_RNA"/>
</dbReference>
<sequence length="211" mass="23894">MMRRRIAVFLSLLLLHLTGVAVAEEVMMAEATPQRDTAQLPAGEQQSNLRRRREQQQQQDGAVSRLDNNNNENPRSSSISERRQLPFQTIPNTECSQEEGKVALDILFKTDRNPHETTLYLMDPNVGWRDILWTGLNIGLQELTHGRCLWRDRCYLLVILDTGEDGLCCSNGLGGYLVHYDHDRVASGDASDFREVIIPLGPTEDCEAYIP</sequence>